<protein>
    <submittedName>
        <fullName evidence="2">DUF393 domain-containing protein</fullName>
    </submittedName>
</protein>
<evidence type="ECO:0000313" key="3">
    <source>
        <dbReference type="Proteomes" id="UP000307562"/>
    </source>
</evidence>
<feature type="compositionally biased region" description="Polar residues" evidence="1">
    <location>
        <begin position="76"/>
        <end position="91"/>
    </location>
</feature>
<evidence type="ECO:0000313" key="2">
    <source>
        <dbReference type="EMBL" id="QCW03193.1"/>
    </source>
</evidence>
<accession>A0A4P9TEI5</accession>
<dbReference type="GeneID" id="96155924"/>
<evidence type="ECO:0000256" key="1">
    <source>
        <dbReference type="SAM" id="MobiDB-lite"/>
    </source>
</evidence>
<dbReference type="AlphaFoldDB" id="A0A4P9TEI5"/>
<sequence length="91" mass="10295">MTEATFVYGDGCGFCTWWPADVDERTALRTVGFSDCTDVAELVRDAVEFLRQFEDDERIRERSSQWVADNRGRLGTSLSKTPPARQQSDDG</sequence>
<dbReference type="RefSeq" id="WP_138653241.1">
    <property type="nucleotide sequence ID" value="NZ_CP040637.1"/>
</dbReference>
<name>A0A4P9TEI5_9EURY</name>
<keyword evidence="3" id="KW-1185">Reference proteome</keyword>
<reference evidence="3" key="1">
    <citation type="submission" date="2019-05" db="EMBL/GenBank/DDBJ databases">
        <title>Complete Genome Sequence and Methylation Pattern of the Halophilic Archaeon Natrinema pallidum BOL6-1.</title>
        <authorList>
            <person name="DasSarma P."/>
            <person name="DasSarma B.P."/>
            <person name="DasSarma S.L."/>
            <person name="Martinez F.L."/>
            <person name="Guzman D."/>
            <person name="Roberts R.J."/>
            <person name="DasSarma S."/>
        </authorList>
    </citation>
    <scope>NUCLEOTIDE SEQUENCE [LARGE SCALE GENOMIC DNA]</scope>
    <source>
        <strain evidence="3">BOL6-1</strain>
    </source>
</reference>
<feature type="region of interest" description="Disordered" evidence="1">
    <location>
        <begin position="70"/>
        <end position="91"/>
    </location>
</feature>
<organism evidence="2 3">
    <name type="scientific">Natrinema pallidum</name>
    <dbReference type="NCBI Taxonomy" id="69527"/>
    <lineage>
        <taxon>Archaea</taxon>
        <taxon>Methanobacteriati</taxon>
        <taxon>Methanobacteriota</taxon>
        <taxon>Stenosarchaea group</taxon>
        <taxon>Halobacteria</taxon>
        <taxon>Halobacteriales</taxon>
        <taxon>Natrialbaceae</taxon>
        <taxon>Natrinema</taxon>
    </lineage>
</organism>
<dbReference type="Proteomes" id="UP000307562">
    <property type="component" value="Chromosome"/>
</dbReference>
<dbReference type="EMBL" id="CP040637">
    <property type="protein sequence ID" value="QCW03193.1"/>
    <property type="molecule type" value="Genomic_DNA"/>
</dbReference>
<gene>
    <name evidence="2" type="ORF">FGF80_08055</name>
</gene>
<dbReference type="KEGG" id="npl:FGF80_08055"/>
<proteinExistence type="predicted"/>